<dbReference type="InterPro" id="IPR041018">
    <property type="entry name" value="ADPRTs_Tse2"/>
</dbReference>
<evidence type="ECO:0000313" key="2">
    <source>
        <dbReference type="EMBL" id="PQK13943.1"/>
    </source>
</evidence>
<dbReference type="OrthoDB" id="10266325at2759"/>
<proteinExistence type="predicted"/>
<comment type="caution">
    <text evidence="2">The sequence shown here is derived from an EMBL/GenBank/DDBJ whole genome shotgun (WGS) entry which is preliminary data.</text>
</comment>
<dbReference type="Proteomes" id="UP000237441">
    <property type="component" value="Unassembled WGS sequence"/>
</dbReference>
<reference evidence="2 3" key="1">
    <citation type="submission" date="2016-07" db="EMBL/GenBank/DDBJ databases">
        <title>Comparative genomics of the entomopathogenic fungus Beauveria bassiana.</title>
        <authorList>
            <person name="Valero Jimenez C.A."/>
            <person name="Zwaan B.J."/>
            <person name="Van Kan J.A."/>
            <person name="Takken W."/>
            <person name="Debets A.J."/>
            <person name="Schoustra S.E."/>
            <person name="Koenraadt C.J."/>
        </authorList>
    </citation>
    <scope>NUCLEOTIDE SEQUENCE [LARGE SCALE GENOMIC DNA]</scope>
    <source>
        <strain evidence="2 3">ARSEF 8028</strain>
    </source>
</reference>
<dbReference type="Pfam" id="PF18648">
    <property type="entry name" value="ADPRTs_Tse2"/>
    <property type="match status" value="1"/>
</dbReference>
<gene>
    <name evidence="2" type="ORF">BB8028_0004g08740</name>
</gene>
<protein>
    <recommendedName>
        <fullName evidence="1">Tse2 ADP-ribosyltransferase toxin domain-containing protein</fullName>
    </recommendedName>
</protein>
<dbReference type="AlphaFoldDB" id="A0A2S7YDD2"/>
<feature type="domain" description="Tse2 ADP-ribosyltransferase toxin" evidence="1">
    <location>
        <begin position="13"/>
        <end position="141"/>
    </location>
</feature>
<name>A0A2S7YDD2_BEABA</name>
<evidence type="ECO:0000259" key="1">
    <source>
        <dbReference type="Pfam" id="PF18648"/>
    </source>
</evidence>
<dbReference type="EMBL" id="JRHA01000004">
    <property type="protein sequence ID" value="PQK13943.1"/>
    <property type="molecule type" value="Genomic_DNA"/>
</dbReference>
<sequence>MPQLIRVFRALPKELFRVNNGVAVKLRPSSPQRHSFDIHVSGALVQAKALYPETYKAPNGASLRPNSPYQQLLVKKLFKGDDVRIYSIPKGMPLPESLLLVHERSDHYSLQPARNMPLEEANREITEFLLGNALVYTKSQWLHAYPEPTDFDGTSR</sequence>
<accession>A0A2S7YDD2</accession>
<evidence type="ECO:0000313" key="3">
    <source>
        <dbReference type="Proteomes" id="UP000237441"/>
    </source>
</evidence>
<organism evidence="2 3">
    <name type="scientific">Beauveria bassiana</name>
    <name type="common">White muscardine disease fungus</name>
    <name type="synonym">Tritirachium shiotae</name>
    <dbReference type="NCBI Taxonomy" id="176275"/>
    <lineage>
        <taxon>Eukaryota</taxon>
        <taxon>Fungi</taxon>
        <taxon>Dikarya</taxon>
        <taxon>Ascomycota</taxon>
        <taxon>Pezizomycotina</taxon>
        <taxon>Sordariomycetes</taxon>
        <taxon>Hypocreomycetidae</taxon>
        <taxon>Hypocreales</taxon>
        <taxon>Cordycipitaceae</taxon>
        <taxon>Beauveria</taxon>
    </lineage>
</organism>